<dbReference type="GO" id="GO:0003824">
    <property type="term" value="F:catalytic activity"/>
    <property type="evidence" value="ECO:0007669"/>
    <property type="project" value="InterPro"/>
</dbReference>
<evidence type="ECO:0000256" key="1">
    <source>
        <dbReference type="ARBA" id="ARBA00008383"/>
    </source>
</evidence>
<accession>A0AAV7KEH8</accession>
<evidence type="ECO:0000313" key="3">
    <source>
        <dbReference type="Proteomes" id="UP001165289"/>
    </source>
</evidence>
<dbReference type="InterPro" id="IPR003673">
    <property type="entry name" value="CoA-Trfase_fam_III"/>
</dbReference>
<dbReference type="Proteomes" id="UP001165289">
    <property type="component" value="Unassembled WGS sequence"/>
</dbReference>
<dbReference type="PANTHER" id="PTHR48228:SF5">
    <property type="entry name" value="ALPHA-METHYLACYL-COA RACEMASE"/>
    <property type="match status" value="1"/>
</dbReference>
<dbReference type="AlphaFoldDB" id="A0AAV7KEH8"/>
<evidence type="ECO:0000313" key="2">
    <source>
        <dbReference type="EMBL" id="KAI6659258.1"/>
    </source>
</evidence>
<dbReference type="Gene3D" id="3.40.50.10540">
    <property type="entry name" value="Crotonobetainyl-coa:carnitine coa-transferase, domain 1"/>
    <property type="match status" value="1"/>
</dbReference>
<keyword evidence="3" id="KW-1185">Reference proteome</keyword>
<sequence>MALRGVRVLEMAGLAPSPFAGLILSDYGCDVIRVDRCSPANFDTMVRGKRSIALDLKRKEGSSLLMKLIQASDVLIEPYRPGVMERMGLGPDLCLKQNPELVYARLTGFGQMGPLSKKAGHDINYLAISGLLSCLGPRSLPPNPPINLLADFVGGSLFCVLGILTALITRQRTGRGQVVDVSMVDGAAYLSTFLLTTQSSGMWAGDRGNNLLDGGAHFYSVYRTRDDKYLAVGAIEPQFYAQLLEGLNLRGNDLPAQMDINSWPDLKERFQKIFSEKDRDDWLKIFSNLDACVTPVLDLHSGEAALDNANKDRNVFDTSEQPYIPKPAPRLQGTPAVYRPSVGIYVGEHTHSILSEVLSMSHENIRHLFEQKIVQSYPPTKL</sequence>
<proteinExistence type="inferred from homology"/>
<dbReference type="PANTHER" id="PTHR48228">
    <property type="entry name" value="SUCCINYL-COA--D-CITRAMALATE COA-TRANSFERASE"/>
    <property type="match status" value="1"/>
</dbReference>
<comment type="caution">
    <text evidence="2">The sequence shown here is derived from an EMBL/GenBank/DDBJ whole genome shotgun (WGS) entry which is preliminary data.</text>
</comment>
<comment type="similarity">
    <text evidence="1">Belongs to the CoA-transferase III family.</text>
</comment>
<dbReference type="InterPro" id="IPR023606">
    <property type="entry name" value="CoA-Trfase_III_dom_1_sf"/>
</dbReference>
<dbReference type="EMBL" id="JAKMXF010000066">
    <property type="protein sequence ID" value="KAI6659258.1"/>
    <property type="molecule type" value="Genomic_DNA"/>
</dbReference>
<dbReference type="SUPFAM" id="SSF89796">
    <property type="entry name" value="CoA-transferase family III (CaiB/BaiF)"/>
    <property type="match status" value="1"/>
</dbReference>
<organism evidence="2 3">
    <name type="scientific">Oopsacas minuta</name>
    <dbReference type="NCBI Taxonomy" id="111878"/>
    <lineage>
        <taxon>Eukaryota</taxon>
        <taxon>Metazoa</taxon>
        <taxon>Porifera</taxon>
        <taxon>Hexactinellida</taxon>
        <taxon>Hexasterophora</taxon>
        <taxon>Lyssacinosida</taxon>
        <taxon>Leucopsacidae</taxon>
        <taxon>Oopsacas</taxon>
    </lineage>
</organism>
<protein>
    <submittedName>
        <fullName evidence="2">Alpha-methylacyl-CoA racemase</fullName>
    </submittedName>
</protein>
<dbReference type="Pfam" id="PF02515">
    <property type="entry name" value="CoA_transf_3"/>
    <property type="match status" value="1"/>
</dbReference>
<dbReference type="InterPro" id="IPR044855">
    <property type="entry name" value="CoA-Trfase_III_dom3_sf"/>
</dbReference>
<reference evidence="2 3" key="1">
    <citation type="journal article" date="2023" name="BMC Biol.">
        <title>The compact genome of the sponge Oopsacas minuta (Hexactinellida) is lacking key metazoan core genes.</title>
        <authorList>
            <person name="Santini S."/>
            <person name="Schenkelaars Q."/>
            <person name="Jourda C."/>
            <person name="Duchesne M."/>
            <person name="Belahbib H."/>
            <person name="Rocher C."/>
            <person name="Selva M."/>
            <person name="Riesgo A."/>
            <person name="Vervoort M."/>
            <person name="Leys S.P."/>
            <person name="Kodjabachian L."/>
            <person name="Le Bivic A."/>
            <person name="Borchiellini C."/>
            <person name="Claverie J.M."/>
            <person name="Renard E."/>
        </authorList>
    </citation>
    <scope>NUCLEOTIDE SEQUENCE [LARGE SCALE GENOMIC DNA]</scope>
    <source>
        <strain evidence="2">SPO-2</strain>
    </source>
</reference>
<gene>
    <name evidence="2" type="ORF">LOD99_14931</name>
</gene>
<dbReference type="Gene3D" id="3.30.1540.10">
    <property type="entry name" value="formyl-coa transferase, domain 3"/>
    <property type="match status" value="1"/>
</dbReference>
<dbReference type="InterPro" id="IPR050509">
    <property type="entry name" value="CoA-transferase_III"/>
</dbReference>
<name>A0AAV7KEH8_9METZ</name>